<evidence type="ECO:0000313" key="3">
    <source>
        <dbReference type="Proteomes" id="UP000051166"/>
    </source>
</evidence>
<dbReference type="PROSITE" id="PS51094">
    <property type="entry name" value="PTS_EIIA_TYPE_2"/>
    <property type="match status" value="1"/>
</dbReference>
<dbReference type="SUPFAM" id="SSF55804">
    <property type="entry name" value="Phoshotransferase/anion transport protein"/>
    <property type="match status" value="1"/>
</dbReference>
<dbReference type="STRING" id="1423801.FD50_GL000500"/>
<reference evidence="2 3" key="1">
    <citation type="journal article" date="2015" name="Genome Announc.">
        <title>Expanding the biotechnology potential of lactobacilli through comparative genomics of 213 strains and associated genera.</title>
        <authorList>
            <person name="Sun Z."/>
            <person name="Harris H.M."/>
            <person name="McCann A."/>
            <person name="Guo C."/>
            <person name="Argimon S."/>
            <person name="Zhang W."/>
            <person name="Yang X."/>
            <person name="Jeffery I.B."/>
            <person name="Cooney J.C."/>
            <person name="Kagawa T.F."/>
            <person name="Liu W."/>
            <person name="Song Y."/>
            <person name="Salvetti E."/>
            <person name="Wrobel A."/>
            <person name="Rasinkangas P."/>
            <person name="Parkhill J."/>
            <person name="Rea M.C."/>
            <person name="O'Sullivan O."/>
            <person name="Ritari J."/>
            <person name="Douillard F.P."/>
            <person name="Paul Ross R."/>
            <person name="Yang R."/>
            <person name="Briner A.E."/>
            <person name="Felis G.E."/>
            <person name="de Vos W.M."/>
            <person name="Barrangou R."/>
            <person name="Klaenhammer T.R."/>
            <person name="Caufield P.W."/>
            <person name="Cui Y."/>
            <person name="Zhang H."/>
            <person name="O'Toole P.W."/>
        </authorList>
    </citation>
    <scope>NUCLEOTIDE SEQUENCE [LARGE SCALE GENOMIC DNA]</scope>
    <source>
        <strain evidence="2 3">DSM 16230</strain>
    </source>
</reference>
<dbReference type="PATRIC" id="fig|1423801.4.peg.509"/>
<dbReference type="Pfam" id="PF00359">
    <property type="entry name" value="PTS_EIIA_2"/>
    <property type="match status" value="1"/>
</dbReference>
<dbReference type="EMBL" id="AZFQ01000036">
    <property type="protein sequence ID" value="KRL98693.1"/>
    <property type="molecule type" value="Genomic_DNA"/>
</dbReference>
<name>A0A0R1V6R2_9LACO</name>
<gene>
    <name evidence="2" type="ORF">FD50_GL000500</name>
</gene>
<sequence>MFSKSLVNLNVCVNNADELFDFIGKDAHEKGFANENYVRGLKKREAQYPTGLIFSDIKLALPHVDSIYINKPFIYVAKNAFPLKWFQMGDSKEMEVNNFLFLGIKEPQKQVGLLSSIIASFQDKSFVDDFKKIDTSDVMVKLMINKFAQIAV</sequence>
<dbReference type="InterPro" id="IPR016152">
    <property type="entry name" value="PTrfase/Anion_transptr"/>
</dbReference>
<evidence type="ECO:0000313" key="2">
    <source>
        <dbReference type="EMBL" id="KRL98693.1"/>
    </source>
</evidence>
<feature type="domain" description="PTS EIIA type-2" evidence="1">
    <location>
        <begin position="1"/>
        <end position="146"/>
    </location>
</feature>
<protein>
    <submittedName>
        <fullName evidence="2">Pts system, galactitol-specific iia component</fullName>
    </submittedName>
</protein>
<dbReference type="Proteomes" id="UP000051166">
    <property type="component" value="Unassembled WGS sequence"/>
</dbReference>
<dbReference type="InterPro" id="IPR002178">
    <property type="entry name" value="PTS_EIIA_type-2_dom"/>
</dbReference>
<accession>A0A0R1V6R2</accession>
<dbReference type="PANTHER" id="PTHR47738">
    <property type="entry name" value="PTS SYSTEM FRUCTOSE-LIKE EIIA COMPONENT-RELATED"/>
    <property type="match status" value="1"/>
</dbReference>
<evidence type="ECO:0000259" key="1">
    <source>
        <dbReference type="PROSITE" id="PS51094"/>
    </source>
</evidence>
<comment type="caution">
    <text evidence="2">The sequence shown here is derived from an EMBL/GenBank/DDBJ whole genome shotgun (WGS) entry which is preliminary data.</text>
</comment>
<keyword evidence="3" id="KW-1185">Reference proteome</keyword>
<dbReference type="Gene3D" id="3.40.930.10">
    <property type="entry name" value="Mannitol-specific EII, Chain A"/>
    <property type="match status" value="1"/>
</dbReference>
<organism evidence="2 3">
    <name type="scientific">Liquorilactobacillus satsumensis DSM 16230 = JCM 12392</name>
    <dbReference type="NCBI Taxonomy" id="1423801"/>
    <lineage>
        <taxon>Bacteria</taxon>
        <taxon>Bacillati</taxon>
        <taxon>Bacillota</taxon>
        <taxon>Bacilli</taxon>
        <taxon>Lactobacillales</taxon>
        <taxon>Lactobacillaceae</taxon>
        <taxon>Liquorilactobacillus</taxon>
    </lineage>
</organism>
<dbReference type="InterPro" id="IPR051541">
    <property type="entry name" value="PTS_SugarTrans_NitroReg"/>
</dbReference>
<proteinExistence type="predicted"/>
<dbReference type="AlphaFoldDB" id="A0A0R1V6R2"/>
<dbReference type="PANTHER" id="PTHR47738:SF3">
    <property type="entry name" value="PHOSPHOTRANSFERASE SYSTEM MANNITOL_FRUCTOSE-SPECIFIC IIA DOMAIN CONTAINING PROTEIN"/>
    <property type="match status" value="1"/>
</dbReference>